<proteinExistence type="predicted"/>
<sequence length="191" mass="21248">MARLVLSLVILLLAVAAYCDASNDLVVGRREEGDELIQSDKVKLLNIIPLEVVTIVKTYTGDNASLITYIRAMDLDKNNRGANAAIIAGGIGDKFVTIKFTSRKSILPTTIDFKVDIYGLKPSFSAYTDDDDLVVMNFLCKRRQLCDAIENYIRNITALYIHTGASSRAHNDLWVRPLQYYDTRGAQLANV</sequence>
<protein>
    <recommendedName>
        <fullName evidence="4">NtA domain-containing protein</fullName>
    </recommendedName>
</protein>
<reference evidence="2 3" key="1">
    <citation type="submission" date="2020-02" db="EMBL/GenBank/DDBJ databases">
        <authorList>
            <person name="Ferguson B K."/>
        </authorList>
    </citation>
    <scope>NUCLEOTIDE SEQUENCE [LARGE SCALE GENOMIC DNA]</scope>
</reference>
<evidence type="ECO:0000313" key="2">
    <source>
        <dbReference type="EMBL" id="CAB0043111.1"/>
    </source>
</evidence>
<dbReference type="Pfam" id="PF15868">
    <property type="entry name" value="MBF2"/>
    <property type="match status" value="1"/>
</dbReference>
<dbReference type="OrthoDB" id="10399328at2759"/>
<dbReference type="PANTHER" id="PTHR37685:SF1">
    <property type="entry name" value="GEO11136P1-RELATED"/>
    <property type="match status" value="1"/>
</dbReference>
<dbReference type="EMBL" id="CADCXV010001272">
    <property type="protein sequence ID" value="CAB0043111.1"/>
    <property type="molecule type" value="Genomic_DNA"/>
</dbReference>
<feature type="signal peptide" evidence="1">
    <location>
        <begin position="1"/>
        <end position="21"/>
    </location>
</feature>
<dbReference type="AlphaFoldDB" id="A0A6H5J6M2"/>
<organism evidence="2 3">
    <name type="scientific">Trichogramma brassicae</name>
    <dbReference type="NCBI Taxonomy" id="86971"/>
    <lineage>
        <taxon>Eukaryota</taxon>
        <taxon>Metazoa</taxon>
        <taxon>Ecdysozoa</taxon>
        <taxon>Arthropoda</taxon>
        <taxon>Hexapoda</taxon>
        <taxon>Insecta</taxon>
        <taxon>Pterygota</taxon>
        <taxon>Neoptera</taxon>
        <taxon>Endopterygota</taxon>
        <taxon>Hymenoptera</taxon>
        <taxon>Apocrita</taxon>
        <taxon>Proctotrupomorpha</taxon>
        <taxon>Chalcidoidea</taxon>
        <taxon>Trichogrammatidae</taxon>
        <taxon>Trichogramma</taxon>
    </lineage>
</organism>
<keyword evidence="1" id="KW-0732">Signal</keyword>
<name>A0A6H5J6M2_9HYME</name>
<dbReference type="InterPro" id="IPR031734">
    <property type="entry name" value="MBF2"/>
</dbReference>
<keyword evidence="3" id="KW-1185">Reference proteome</keyword>
<accession>A0A6H5J6M2</accession>
<evidence type="ECO:0008006" key="4">
    <source>
        <dbReference type="Google" id="ProtNLM"/>
    </source>
</evidence>
<evidence type="ECO:0000256" key="1">
    <source>
        <dbReference type="SAM" id="SignalP"/>
    </source>
</evidence>
<gene>
    <name evidence="2" type="ORF">TBRA_LOCUS14699</name>
</gene>
<feature type="chain" id="PRO_5026328935" description="NtA domain-containing protein" evidence="1">
    <location>
        <begin position="22"/>
        <end position="191"/>
    </location>
</feature>
<dbReference type="PANTHER" id="PTHR37685">
    <property type="entry name" value="GEO11136P1-RELATED"/>
    <property type="match status" value="1"/>
</dbReference>
<evidence type="ECO:0000313" key="3">
    <source>
        <dbReference type="Proteomes" id="UP000479190"/>
    </source>
</evidence>
<dbReference type="Proteomes" id="UP000479190">
    <property type="component" value="Unassembled WGS sequence"/>
</dbReference>